<dbReference type="GO" id="GO:0005525">
    <property type="term" value="F:GTP binding"/>
    <property type="evidence" value="ECO:0007669"/>
    <property type="project" value="UniProtKB-UniRule"/>
</dbReference>
<dbReference type="InterPro" id="IPR031157">
    <property type="entry name" value="G_TR_CS"/>
</dbReference>
<dbReference type="PRINTS" id="PR00315">
    <property type="entry name" value="ELONGATNFCT"/>
</dbReference>
<dbReference type="FunFam" id="3.30.70.2570:FF:000001">
    <property type="entry name" value="Translation factor GUF1, mitochondrial"/>
    <property type="match status" value="1"/>
</dbReference>
<evidence type="ECO:0000256" key="4">
    <source>
        <dbReference type="ARBA" id="ARBA00022801"/>
    </source>
</evidence>
<dbReference type="FunFam" id="3.30.70.240:FF:000007">
    <property type="entry name" value="Translation factor GUF1, mitochondrial"/>
    <property type="match status" value="1"/>
</dbReference>
<dbReference type="NCBIfam" id="TIGR01393">
    <property type="entry name" value="lepA"/>
    <property type="match status" value="1"/>
</dbReference>
<evidence type="ECO:0000256" key="8">
    <source>
        <dbReference type="ARBA" id="ARBA00050293"/>
    </source>
</evidence>
<dbReference type="HAMAP" id="MF_00071">
    <property type="entry name" value="LepA"/>
    <property type="match status" value="1"/>
</dbReference>
<dbReference type="Gene3D" id="3.30.70.240">
    <property type="match status" value="1"/>
</dbReference>
<dbReference type="EMBL" id="VXRG01000099">
    <property type="protein sequence ID" value="MXY94104.1"/>
    <property type="molecule type" value="Genomic_DNA"/>
</dbReference>
<sequence>MNLEHIRNFCIIAHIDHGKSTLADRLIQHTGTVTDREMKEQLLDSMDLEREKGVTIKASAVRMIYRRQSNGESPADYEMNLIDTPGHVDFTYEVKRALQACEGAILVVDASQGIQAQTVAHLLAAMELDLTIVPVLNKIDLPAAVPDEVAQDIEDLLAVPAEDILRISAKDSVNIEEVLQQIVRQVPPPQGNAGEKLQALIFDCHYDPYKGVVAYIRVVNGTLSAPADLLAISSDKRIDPIEIGILTPAPVKASRLTAGEVGYIATGLKSVQDLDVGDTITLASDPAAEPLPGYEPMKPMVFAGLYPTDSDNYHDLRDALEKLHLNDGALTFEPETSQALGFGFRLGFLGLFHMEIVQERLEREYDLDIIFTAPSVAYQVVTTSGSEFLLESPADLPDTSEIERIEEPWCSLQIYAPSEYIGPILEMVTKRRGRVVNQLWLDTKRVELSFQIPLAEIIVDFYNELKARTRGYASMDYVLQDYHASDMVKLDVLVNGHPVDALSIITHRENAFYKGQRMVSKMKEIIPRQQFVVPIQAAIGNKVISRANVKAVRKDVLSKCYGGDVTRKRKLLENQKAGKKRMKMVGSVEIPQEAFMTVLSLEDE</sequence>
<keyword evidence="6 12" id="KW-0342">GTP-binding</keyword>
<dbReference type="Gene3D" id="3.30.70.2570">
    <property type="entry name" value="Elongation factor 4, C-terminal domain"/>
    <property type="match status" value="1"/>
</dbReference>
<evidence type="ECO:0000313" key="14">
    <source>
        <dbReference type="EMBL" id="MXY94104.1"/>
    </source>
</evidence>
<dbReference type="Pfam" id="PF06421">
    <property type="entry name" value="LepA_C"/>
    <property type="match status" value="1"/>
</dbReference>
<dbReference type="FunFam" id="2.40.30.10:FF:000015">
    <property type="entry name" value="Translation factor GUF1, mitochondrial"/>
    <property type="match status" value="1"/>
</dbReference>
<dbReference type="PROSITE" id="PS00301">
    <property type="entry name" value="G_TR_1"/>
    <property type="match status" value="1"/>
</dbReference>
<dbReference type="Pfam" id="PF00679">
    <property type="entry name" value="EFG_C"/>
    <property type="match status" value="1"/>
</dbReference>
<comment type="catalytic activity">
    <reaction evidence="8 12">
        <text>GTP + H2O = GDP + phosphate + H(+)</text>
        <dbReference type="Rhea" id="RHEA:19669"/>
        <dbReference type="ChEBI" id="CHEBI:15377"/>
        <dbReference type="ChEBI" id="CHEBI:15378"/>
        <dbReference type="ChEBI" id="CHEBI:37565"/>
        <dbReference type="ChEBI" id="CHEBI:43474"/>
        <dbReference type="ChEBI" id="CHEBI:58189"/>
        <dbReference type="EC" id="3.6.5.n1"/>
    </reaction>
</comment>
<comment type="similarity">
    <text evidence="10">Belongs to the GTP-binding elongation factor family. LepA subfamily.</text>
</comment>
<evidence type="ECO:0000256" key="11">
    <source>
        <dbReference type="ARBA" id="ARBA00066744"/>
    </source>
</evidence>
<evidence type="ECO:0000256" key="12">
    <source>
        <dbReference type="HAMAP-Rule" id="MF_00071"/>
    </source>
</evidence>
<reference evidence="14" key="1">
    <citation type="submission" date="2019-09" db="EMBL/GenBank/DDBJ databases">
        <title>Characterisation of the sponge microbiome using genome-centric metagenomics.</title>
        <authorList>
            <person name="Engelberts J.P."/>
            <person name="Robbins S.J."/>
            <person name="De Goeij J.M."/>
            <person name="Aranda M."/>
            <person name="Bell S.C."/>
            <person name="Webster N.S."/>
        </authorList>
    </citation>
    <scope>NUCLEOTIDE SEQUENCE</scope>
    <source>
        <strain evidence="14">SB0664_bin_27</strain>
    </source>
</reference>
<dbReference type="GO" id="GO:0043022">
    <property type="term" value="F:ribosome binding"/>
    <property type="evidence" value="ECO:0007669"/>
    <property type="project" value="UniProtKB-UniRule"/>
</dbReference>
<dbReference type="GO" id="GO:0045727">
    <property type="term" value="P:positive regulation of translation"/>
    <property type="evidence" value="ECO:0007669"/>
    <property type="project" value="UniProtKB-UniRule"/>
</dbReference>
<accession>A0A6B0YSM5</accession>
<evidence type="ECO:0000256" key="5">
    <source>
        <dbReference type="ARBA" id="ARBA00022917"/>
    </source>
</evidence>
<dbReference type="FunFam" id="3.30.70.870:FF:000004">
    <property type="entry name" value="Translation factor GUF1, mitochondrial"/>
    <property type="match status" value="1"/>
</dbReference>
<evidence type="ECO:0000256" key="7">
    <source>
        <dbReference type="ARBA" id="ARBA00023136"/>
    </source>
</evidence>
<organism evidence="14">
    <name type="scientific">Caldilineaceae bacterium SB0664_bin_27</name>
    <dbReference type="NCBI Taxonomy" id="2605260"/>
    <lineage>
        <taxon>Bacteria</taxon>
        <taxon>Bacillati</taxon>
        <taxon>Chloroflexota</taxon>
        <taxon>Caldilineae</taxon>
        <taxon>Caldilineales</taxon>
        <taxon>Caldilineaceae</taxon>
    </lineage>
</organism>
<dbReference type="InterPro" id="IPR009000">
    <property type="entry name" value="Transl_B-barrel_sf"/>
</dbReference>
<keyword evidence="14" id="KW-0251">Elongation factor</keyword>
<gene>
    <name evidence="12 14" type="primary">lepA</name>
    <name evidence="14" type="ORF">F4Y42_11740</name>
</gene>
<protein>
    <recommendedName>
        <fullName evidence="11 12">Elongation factor 4</fullName>
        <shortName evidence="12">EF-4</shortName>
        <ecNumber evidence="11 12">3.6.5.n1</ecNumber>
    </recommendedName>
    <alternativeName>
        <fullName evidence="12">Ribosomal back-translocase LepA</fullName>
    </alternativeName>
</protein>
<dbReference type="PANTHER" id="PTHR43512">
    <property type="entry name" value="TRANSLATION FACTOR GUF1-RELATED"/>
    <property type="match status" value="1"/>
</dbReference>
<dbReference type="CDD" id="cd16260">
    <property type="entry name" value="EF4_III"/>
    <property type="match status" value="1"/>
</dbReference>
<comment type="subcellular location">
    <subcellularLocation>
        <location evidence="12">Cell membrane</location>
        <topology evidence="12">Peripheral membrane protein</topology>
        <orientation evidence="12">Cytoplasmic side</orientation>
    </subcellularLocation>
</comment>
<evidence type="ECO:0000256" key="9">
    <source>
        <dbReference type="ARBA" id="ARBA00057626"/>
    </source>
</evidence>
<dbReference type="InterPro" id="IPR013842">
    <property type="entry name" value="LepA_CTD"/>
</dbReference>
<dbReference type="PANTHER" id="PTHR43512:SF4">
    <property type="entry name" value="TRANSLATION FACTOR GUF1 HOMOLOG, CHLOROPLASTIC"/>
    <property type="match status" value="1"/>
</dbReference>
<comment type="similarity">
    <text evidence="1 12">Belongs to the TRAFAC class translation factor GTPase superfamily. Classic translation factor GTPase family. LepA subfamily.</text>
</comment>
<evidence type="ECO:0000256" key="10">
    <source>
        <dbReference type="ARBA" id="ARBA00061052"/>
    </source>
</evidence>
<dbReference type="Gene3D" id="3.30.70.870">
    <property type="entry name" value="Elongation Factor G (Translational Gtpase), domain 3"/>
    <property type="match status" value="1"/>
</dbReference>
<dbReference type="Gene3D" id="2.40.30.10">
    <property type="entry name" value="Translation factors"/>
    <property type="match status" value="1"/>
</dbReference>
<evidence type="ECO:0000256" key="1">
    <source>
        <dbReference type="ARBA" id="ARBA00005454"/>
    </source>
</evidence>
<proteinExistence type="inferred from homology"/>
<dbReference type="GO" id="GO:0005886">
    <property type="term" value="C:plasma membrane"/>
    <property type="evidence" value="ECO:0007669"/>
    <property type="project" value="UniProtKB-SubCell"/>
</dbReference>
<evidence type="ECO:0000256" key="2">
    <source>
        <dbReference type="ARBA" id="ARBA00022475"/>
    </source>
</evidence>
<evidence type="ECO:0000259" key="13">
    <source>
        <dbReference type="PROSITE" id="PS51722"/>
    </source>
</evidence>
<dbReference type="SUPFAM" id="SSF50447">
    <property type="entry name" value="Translation proteins"/>
    <property type="match status" value="1"/>
</dbReference>
<dbReference type="CDD" id="cd03709">
    <property type="entry name" value="lepA_C"/>
    <property type="match status" value="1"/>
</dbReference>
<feature type="binding site" evidence="12">
    <location>
        <begin position="16"/>
        <end position="21"/>
    </location>
    <ligand>
        <name>GTP</name>
        <dbReference type="ChEBI" id="CHEBI:37565"/>
    </ligand>
</feature>
<dbReference type="InterPro" id="IPR038363">
    <property type="entry name" value="LepA_C_sf"/>
</dbReference>
<dbReference type="InterPro" id="IPR027417">
    <property type="entry name" value="P-loop_NTPase"/>
</dbReference>
<dbReference type="CDD" id="cd01890">
    <property type="entry name" value="LepA"/>
    <property type="match status" value="1"/>
</dbReference>
<dbReference type="SUPFAM" id="SSF52540">
    <property type="entry name" value="P-loop containing nucleoside triphosphate hydrolases"/>
    <property type="match status" value="1"/>
</dbReference>
<keyword evidence="5 12" id="KW-0648">Protein biosynthesis</keyword>
<name>A0A6B0YSM5_9CHLR</name>
<dbReference type="EC" id="3.6.5.n1" evidence="11 12"/>
<dbReference type="InterPro" id="IPR005225">
    <property type="entry name" value="Small_GTP-bd"/>
</dbReference>
<dbReference type="AlphaFoldDB" id="A0A6B0YSM5"/>
<keyword evidence="4 12" id="KW-0378">Hydrolase</keyword>
<keyword evidence="7 12" id="KW-0472">Membrane</keyword>
<dbReference type="NCBIfam" id="TIGR00231">
    <property type="entry name" value="small_GTP"/>
    <property type="match status" value="1"/>
</dbReference>
<dbReference type="Gene3D" id="3.40.50.300">
    <property type="entry name" value="P-loop containing nucleotide triphosphate hydrolases"/>
    <property type="match status" value="1"/>
</dbReference>
<keyword evidence="2 12" id="KW-1003">Cell membrane</keyword>
<dbReference type="InterPro" id="IPR000795">
    <property type="entry name" value="T_Tr_GTP-bd_dom"/>
</dbReference>
<dbReference type="Pfam" id="PF00009">
    <property type="entry name" value="GTP_EFTU"/>
    <property type="match status" value="1"/>
</dbReference>
<feature type="binding site" evidence="12">
    <location>
        <begin position="137"/>
        <end position="140"/>
    </location>
    <ligand>
        <name>GTP</name>
        <dbReference type="ChEBI" id="CHEBI:37565"/>
    </ligand>
</feature>
<dbReference type="InterPro" id="IPR006297">
    <property type="entry name" value="EF-4"/>
</dbReference>
<dbReference type="InterPro" id="IPR035654">
    <property type="entry name" value="LepA_IV"/>
</dbReference>
<dbReference type="GO" id="GO:0003924">
    <property type="term" value="F:GTPase activity"/>
    <property type="evidence" value="ECO:0007669"/>
    <property type="project" value="UniProtKB-UniRule"/>
</dbReference>
<dbReference type="FunFam" id="3.40.50.300:FF:000078">
    <property type="entry name" value="Elongation factor 4"/>
    <property type="match status" value="1"/>
</dbReference>
<dbReference type="InterPro" id="IPR035647">
    <property type="entry name" value="EFG_III/V"/>
</dbReference>
<dbReference type="SUPFAM" id="SSF54980">
    <property type="entry name" value="EF-G C-terminal domain-like"/>
    <property type="match status" value="2"/>
</dbReference>
<dbReference type="GO" id="GO:0003746">
    <property type="term" value="F:translation elongation factor activity"/>
    <property type="evidence" value="ECO:0007669"/>
    <property type="project" value="UniProtKB-UniRule"/>
</dbReference>
<evidence type="ECO:0000256" key="3">
    <source>
        <dbReference type="ARBA" id="ARBA00022741"/>
    </source>
</evidence>
<evidence type="ECO:0000256" key="6">
    <source>
        <dbReference type="ARBA" id="ARBA00023134"/>
    </source>
</evidence>
<keyword evidence="3 12" id="KW-0547">Nucleotide-binding</keyword>
<dbReference type="InterPro" id="IPR000640">
    <property type="entry name" value="EFG_V-like"/>
</dbReference>
<feature type="domain" description="Tr-type G" evidence="13">
    <location>
        <begin position="4"/>
        <end position="190"/>
    </location>
</feature>
<comment type="function">
    <text evidence="9 12">Required for accurate and efficient protein synthesis under certain stress conditions. May act as a fidelity factor of the translation reaction, by catalyzing a one-codon backward translocation of tRNAs on improperly translocated ribosomes. Back-translocation proceeds from a post-translocation (POST) complex to a pre-translocation (PRE) complex, thus giving elongation factor G a second chance to translocate the tRNAs correctly. Binds to ribosomes in a GTP-dependent manner.</text>
</comment>
<comment type="caution">
    <text evidence="14">The sequence shown here is derived from an EMBL/GenBank/DDBJ whole genome shotgun (WGS) entry which is preliminary data.</text>
</comment>
<dbReference type="PROSITE" id="PS51722">
    <property type="entry name" value="G_TR_2"/>
    <property type="match status" value="1"/>
</dbReference>